<keyword evidence="4" id="KW-0210">Decarboxylase</keyword>
<dbReference type="InterPro" id="IPR011766">
    <property type="entry name" value="TPP_enzyme_TPP-bd"/>
</dbReference>
<feature type="domain" description="Thiamine pyrophosphate enzyme central" evidence="9">
    <location>
        <begin position="194"/>
        <end position="319"/>
    </location>
</feature>
<protein>
    <recommendedName>
        <fullName evidence="13">Pyruvate decarboxylase</fullName>
    </recommendedName>
</protein>
<evidence type="ECO:0000313" key="12">
    <source>
        <dbReference type="EMBL" id="KKN85677.1"/>
    </source>
</evidence>
<dbReference type="FunFam" id="3.40.50.970:FF:000024">
    <property type="entry name" value="Pyruvate decarboxylase isozyme"/>
    <property type="match status" value="1"/>
</dbReference>
<name>A0A0F9UE71_9ZZZZ</name>
<organism evidence="12">
    <name type="scientific">marine sediment metagenome</name>
    <dbReference type="NCBI Taxonomy" id="412755"/>
    <lineage>
        <taxon>unclassified sequences</taxon>
        <taxon>metagenomes</taxon>
        <taxon>ecological metagenomes</taxon>
    </lineage>
</organism>
<dbReference type="InterPro" id="IPR047214">
    <property type="entry name" value="TPP_PDC_IPDC"/>
</dbReference>
<proteinExistence type="inferred from homology"/>
<dbReference type="GO" id="GO:0000287">
    <property type="term" value="F:magnesium ion binding"/>
    <property type="evidence" value="ECO:0007669"/>
    <property type="project" value="InterPro"/>
</dbReference>
<evidence type="ECO:0000259" key="10">
    <source>
        <dbReference type="Pfam" id="PF02775"/>
    </source>
</evidence>
<evidence type="ECO:0000256" key="7">
    <source>
        <dbReference type="ARBA" id="ARBA00023239"/>
    </source>
</evidence>
<dbReference type="PANTHER" id="PTHR43452">
    <property type="entry name" value="PYRUVATE DECARBOXYLASE"/>
    <property type="match status" value="1"/>
</dbReference>
<dbReference type="AlphaFoldDB" id="A0A0F9UE71"/>
<keyword evidence="3" id="KW-0479">Metal-binding</keyword>
<feature type="domain" description="Thiamine pyrophosphate enzyme N-terminal TPP-binding" evidence="11">
    <location>
        <begin position="3"/>
        <end position="112"/>
    </location>
</feature>
<dbReference type="EMBL" id="LAZR01000156">
    <property type="protein sequence ID" value="KKN85677.1"/>
    <property type="molecule type" value="Genomic_DNA"/>
</dbReference>
<dbReference type="Pfam" id="PF00205">
    <property type="entry name" value="TPP_enzyme_M"/>
    <property type="match status" value="1"/>
</dbReference>
<comment type="caution">
    <text evidence="12">The sequence shown here is derived from an EMBL/GenBank/DDBJ whole genome shotgun (WGS) entry which is preliminary data.</text>
</comment>
<evidence type="ECO:0000256" key="8">
    <source>
        <dbReference type="RuleBase" id="RU362132"/>
    </source>
</evidence>
<keyword evidence="5" id="KW-0460">Magnesium</keyword>
<dbReference type="InterPro" id="IPR012110">
    <property type="entry name" value="PDC/IPDC-like"/>
</dbReference>
<dbReference type="GO" id="GO:0004737">
    <property type="term" value="F:pyruvate decarboxylase activity"/>
    <property type="evidence" value="ECO:0007669"/>
    <property type="project" value="TreeGrafter"/>
</dbReference>
<comment type="similarity">
    <text evidence="2 8">Belongs to the TPP enzyme family.</text>
</comment>
<dbReference type="Gene3D" id="3.40.50.970">
    <property type="match status" value="2"/>
</dbReference>
<dbReference type="SUPFAM" id="SSF52518">
    <property type="entry name" value="Thiamin diphosphate-binding fold (THDP-binding)"/>
    <property type="match status" value="2"/>
</dbReference>
<dbReference type="Pfam" id="PF02776">
    <property type="entry name" value="TPP_enzyme_N"/>
    <property type="match status" value="1"/>
</dbReference>
<evidence type="ECO:0000259" key="9">
    <source>
        <dbReference type="Pfam" id="PF00205"/>
    </source>
</evidence>
<evidence type="ECO:0000256" key="5">
    <source>
        <dbReference type="ARBA" id="ARBA00022842"/>
    </source>
</evidence>
<dbReference type="InterPro" id="IPR012001">
    <property type="entry name" value="Thiamin_PyroP_enz_TPP-bd_dom"/>
</dbReference>
<dbReference type="PANTHER" id="PTHR43452:SF30">
    <property type="entry name" value="PYRUVATE DECARBOXYLASE ISOZYME 1-RELATED"/>
    <property type="match status" value="1"/>
</dbReference>
<dbReference type="CDD" id="cd07038">
    <property type="entry name" value="TPP_PYR_PDC_IPDC_like"/>
    <property type="match status" value="1"/>
</dbReference>
<evidence type="ECO:0000256" key="2">
    <source>
        <dbReference type="ARBA" id="ARBA00007812"/>
    </source>
</evidence>
<keyword evidence="7" id="KW-0456">Lyase</keyword>
<evidence type="ECO:0000256" key="6">
    <source>
        <dbReference type="ARBA" id="ARBA00023052"/>
    </source>
</evidence>
<evidence type="ECO:0000256" key="1">
    <source>
        <dbReference type="ARBA" id="ARBA00001964"/>
    </source>
</evidence>
<dbReference type="InterPro" id="IPR029035">
    <property type="entry name" value="DHS-like_NAD/FAD-binding_dom"/>
</dbReference>
<dbReference type="Pfam" id="PF02775">
    <property type="entry name" value="TPP_enzyme_C"/>
    <property type="match status" value="1"/>
</dbReference>
<evidence type="ECO:0000256" key="3">
    <source>
        <dbReference type="ARBA" id="ARBA00022723"/>
    </source>
</evidence>
<keyword evidence="6 8" id="KW-0786">Thiamine pyrophosphate</keyword>
<accession>A0A0F9UE71</accession>
<dbReference type="InterPro" id="IPR047213">
    <property type="entry name" value="TPP_PYR_PDC_IPDC-like"/>
</dbReference>
<evidence type="ECO:0000256" key="4">
    <source>
        <dbReference type="ARBA" id="ARBA00022793"/>
    </source>
</evidence>
<dbReference type="InterPro" id="IPR000399">
    <property type="entry name" value="TPP-bd_CS"/>
</dbReference>
<dbReference type="PROSITE" id="PS00187">
    <property type="entry name" value="TPP_ENZYMES"/>
    <property type="match status" value="1"/>
</dbReference>
<dbReference type="InterPro" id="IPR012000">
    <property type="entry name" value="Thiamin_PyroP_enz_cen_dom"/>
</dbReference>
<evidence type="ECO:0008006" key="13">
    <source>
        <dbReference type="Google" id="ProtNLM"/>
    </source>
</evidence>
<dbReference type="SUPFAM" id="SSF52467">
    <property type="entry name" value="DHS-like NAD/FAD-binding domain"/>
    <property type="match status" value="1"/>
</dbReference>
<gene>
    <name evidence="12" type="ORF">LCGC14_0276610</name>
</gene>
<feature type="domain" description="Thiamine pyrophosphate enzyme TPP-binding" evidence="10">
    <location>
        <begin position="381"/>
        <end position="526"/>
    </location>
</feature>
<dbReference type="CDD" id="cd02005">
    <property type="entry name" value="TPP_PDC_IPDC"/>
    <property type="match status" value="1"/>
</dbReference>
<dbReference type="GO" id="GO:0000949">
    <property type="term" value="P:aromatic amino acid family catabolic process to alcohol via Ehrlich pathway"/>
    <property type="evidence" value="ECO:0007669"/>
    <property type="project" value="TreeGrafter"/>
</dbReference>
<reference evidence="12" key="1">
    <citation type="journal article" date="2015" name="Nature">
        <title>Complex archaea that bridge the gap between prokaryotes and eukaryotes.</title>
        <authorList>
            <person name="Spang A."/>
            <person name="Saw J.H."/>
            <person name="Jorgensen S.L."/>
            <person name="Zaremba-Niedzwiedzka K."/>
            <person name="Martijn J."/>
            <person name="Lind A.E."/>
            <person name="van Eijk R."/>
            <person name="Schleper C."/>
            <person name="Guy L."/>
            <person name="Ettema T.J."/>
        </authorList>
    </citation>
    <scope>NUCLEOTIDE SEQUENCE</scope>
</reference>
<dbReference type="GO" id="GO:0005829">
    <property type="term" value="C:cytosol"/>
    <property type="evidence" value="ECO:0007669"/>
    <property type="project" value="TreeGrafter"/>
</dbReference>
<dbReference type="Gene3D" id="3.40.50.1220">
    <property type="entry name" value="TPP-binding domain"/>
    <property type="match status" value="1"/>
</dbReference>
<sequence>MTTISSYLLTRMHQAGVGHAFGVPGDYVLDFMDRVVESPIELICTCNELNAGYAADAYGRLGGIGAAVVTYGVGGLSILNAVAGAFAERVPLVLVSGAPHSKMRHRGMLMHHLAGDYHMQLDIFRNVTAAAVMLTDARTAPEQIDRAIAACINEKRPVYIEIPVDLVDQHCTDPDDGPLAVAPTSDSSALCEAVAEAAELLAEADNPAVLVGLEVRRFSLAQQVTDLLEKTGWPFATTINSKTAVTESHPHYLGVYQGGFSHGPAHDTIEQADCLLTLGAWMTDITTGGFTAHLDDSRMIAVNSDKVRIRHHYYDQVALGDFVVALTSALQGVPSDLHAHSPTPYQRPAEFTPAKDAALTVRRFFEALNHWLDDDMIVISDIGDVIFGATELYRPQTETFIAQGYYMSIGYSLPAALGACFARPDRRAIVFVGDGAFQMTPQAISTLMRYGKAPIVVVLNNDGYVIERMIHDGPYNELQMWRYSALAEAFQTDGAAAEGRLVKTEAELAAALKTAADTTDRLVVIEAQVQRTDCTEILARVGQHLRDLAAEH</sequence>
<evidence type="ECO:0000259" key="11">
    <source>
        <dbReference type="Pfam" id="PF02776"/>
    </source>
</evidence>
<dbReference type="GO" id="GO:0030976">
    <property type="term" value="F:thiamine pyrophosphate binding"/>
    <property type="evidence" value="ECO:0007669"/>
    <property type="project" value="InterPro"/>
</dbReference>
<dbReference type="InterPro" id="IPR029061">
    <property type="entry name" value="THDP-binding"/>
</dbReference>
<dbReference type="PIRSF" id="PIRSF036565">
    <property type="entry name" value="Pyruvt_ip_decrb"/>
    <property type="match status" value="1"/>
</dbReference>
<comment type="cofactor">
    <cofactor evidence="1">
        <name>thiamine diphosphate</name>
        <dbReference type="ChEBI" id="CHEBI:58937"/>
    </cofactor>
</comment>